<dbReference type="SMART" id="SM00922">
    <property type="entry name" value="MR_MLE"/>
    <property type="match status" value="1"/>
</dbReference>
<dbReference type="EMBL" id="UINC01048620">
    <property type="protein sequence ID" value="SVB59371.1"/>
    <property type="molecule type" value="Genomic_DNA"/>
</dbReference>
<dbReference type="InterPro" id="IPR013341">
    <property type="entry name" value="Mandelate_racemase_N_dom"/>
</dbReference>
<dbReference type="GO" id="GO:0000287">
    <property type="term" value="F:magnesium ion binding"/>
    <property type="evidence" value="ECO:0007669"/>
    <property type="project" value="TreeGrafter"/>
</dbReference>
<name>A0A382FBF0_9ZZZZ</name>
<dbReference type="Gene3D" id="3.30.390.10">
    <property type="entry name" value="Enolase-like, N-terminal domain"/>
    <property type="match status" value="1"/>
</dbReference>
<dbReference type="InterPro" id="IPR029065">
    <property type="entry name" value="Enolase_C-like"/>
</dbReference>
<dbReference type="GO" id="GO:0016052">
    <property type="term" value="P:carbohydrate catabolic process"/>
    <property type="evidence" value="ECO:0007669"/>
    <property type="project" value="TreeGrafter"/>
</dbReference>
<dbReference type="PANTHER" id="PTHR13794:SF58">
    <property type="entry name" value="MITOCHONDRIAL ENOLASE SUPERFAMILY MEMBER 1"/>
    <property type="match status" value="1"/>
</dbReference>
<evidence type="ECO:0000256" key="1">
    <source>
        <dbReference type="ARBA" id="ARBA00001946"/>
    </source>
</evidence>
<dbReference type="SFLD" id="SFLDS00001">
    <property type="entry name" value="Enolase"/>
    <property type="match status" value="1"/>
</dbReference>
<dbReference type="PANTHER" id="PTHR13794">
    <property type="entry name" value="ENOLASE SUPERFAMILY, MANDELATE RACEMASE"/>
    <property type="match status" value="1"/>
</dbReference>
<evidence type="ECO:0000313" key="5">
    <source>
        <dbReference type="EMBL" id="SVB59371.1"/>
    </source>
</evidence>
<keyword evidence="3" id="KW-0460">Magnesium</keyword>
<dbReference type="Pfam" id="PF02746">
    <property type="entry name" value="MR_MLE_N"/>
    <property type="match status" value="1"/>
</dbReference>
<comment type="cofactor">
    <cofactor evidence="1">
        <name>Mg(2+)</name>
        <dbReference type="ChEBI" id="CHEBI:18420"/>
    </cofactor>
</comment>
<evidence type="ECO:0000256" key="3">
    <source>
        <dbReference type="ARBA" id="ARBA00022842"/>
    </source>
</evidence>
<reference evidence="5" key="1">
    <citation type="submission" date="2018-05" db="EMBL/GenBank/DDBJ databases">
        <authorList>
            <person name="Lanie J.A."/>
            <person name="Ng W.-L."/>
            <person name="Kazmierczak K.M."/>
            <person name="Andrzejewski T.M."/>
            <person name="Davidsen T.M."/>
            <person name="Wayne K.J."/>
            <person name="Tettelin H."/>
            <person name="Glass J.I."/>
            <person name="Rusch D."/>
            <person name="Podicherti R."/>
            <person name="Tsui H.-C.T."/>
            <person name="Winkler M.E."/>
        </authorList>
    </citation>
    <scope>NUCLEOTIDE SEQUENCE</scope>
</reference>
<dbReference type="SUPFAM" id="SSF51604">
    <property type="entry name" value="Enolase C-terminal domain-like"/>
    <property type="match status" value="1"/>
</dbReference>
<dbReference type="InterPro" id="IPR046945">
    <property type="entry name" value="RHMD-like"/>
</dbReference>
<dbReference type="InterPro" id="IPR029017">
    <property type="entry name" value="Enolase-like_N"/>
</dbReference>
<dbReference type="SFLD" id="SFLDG00179">
    <property type="entry name" value="mandelate_racemase"/>
    <property type="match status" value="1"/>
</dbReference>
<dbReference type="InterPro" id="IPR013342">
    <property type="entry name" value="Mandelate_racemase_C"/>
</dbReference>
<dbReference type="AlphaFoldDB" id="A0A382FBF0"/>
<accession>A0A382FBF0</accession>
<feature type="domain" description="Mandelate racemase/muconate lactonizing enzyme C-terminal" evidence="4">
    <location>
        <begin position="149"/>
        <end position="246"/>
    </location>
</feature>
<evidence type="ECO:0000256" key="2">
    <source>
        <dbReference type="ARBA" id="ARBA00022723"/>
    </source>
</evidence>
<dbReference type="Pfam" id="PF13378">
    <property type="entry name" value="MR_MLE_C"/>
    <property type="match status" value="1"/>
</dbReference>
<evidence type="ECO:0000259" key="4">
    <source>
        <dbReference type="SMART" id="SM00922"/>
    </source>
</evidence>
<keyword evidence="2" id="KW-0479">Metal-binding</keyword>
<organism evidence="5">
    <name type="scientific">marine metagenome</name>
    <dbReference type="NCBI Taxonomy" id="408172"/>
    <lineage>
        <taxon>unclassified sequences</taxon>
        <taxon>metagenomes</taxon>
        <taxon>ecological metagenomes</taxon>
    </lineage>
</organism>
<dbReference type="CDD" id="cd03316">
    <property type="entry name" value="MR_like"/>
    <property type="match status" value="1"/>
</dbReference>
<dbReference type="InterPro" id="IPR036849">
    <property type="entry name" value="Enolase-like_C_sf"/>
</dbReference>
<dbReference type="Gene3D" id="3.20.20.120">
    <property type="entry name" value="Enolase-like C-terminal domain"/>
    <property type="match status" value="1"/>
</dbReference>
<sequence>MNHSVARVEVFVYRAPIDTPVMTSFGIMYDRPAVVVRIEDKDGCFGWGEVWCNYPTCGAEHRARLVETVMVPLIVELEFENPEEMFRHLTARTHVLAIQTAEFGPIAQCIAGIDLAVWDLVARKENRPLYEWLGGDLQDIPVYASGINPKHAAATVQRAREQGYHAFKVKIGFGHDADLAVLRRVCADLSDDEQVMTDANQAWSLAEALEFFNQAQDLPLTWLEEPLRADRPEEEWKILAAATKIPLAAGENIRGEQSFGQKIAARNLSVFQPDICKWGGLSANLPIIKSILEAGLRYCPHYLGGGIGLIASAHLLAAAGGDGLLEVDFNDNPLREGLAAPFPLIANGTMSLASDPGLGVIPDPEDIAQFQVQ</sequence>
<gene>
    <name evidence="5" type="ORF">METZ01_LOCUS212225</name>
</gene>
<dbReference type="SUPFAM" id="SSF54826">
    <property type="entry name" value="Enolase N-terminal domain-like"/>
    <property type="match status" value="1"/>
</dbReference>
<protein>
    <recommendedName>
        <fullName evidence="4">Mandelate racemase/muconate lactonizing enzyme C-terminal domain-containing protein</fullName>
    </recommendedName>
</protein>
<dbReference type="GO" id="GO:0016836">
    <property type="term" value="F:hydro-lyase activity"/>
    <property type="evidence" value="ECO:0007669"/>
    <property type="project" value="TreeGrafter"/>
</dbReference>
<proteinExistence type="predicted"/>